<sequence>MAPLPAPYNRHQQPLQAFPPAGFHGNPGLPVPPQSRPWAYAKLVLHTCAFVAAAAVFGLTCSYLAYSVARSAIHVINLPVSIAAMAWTLGNVITFTVCNKGIRVGRNFQEGVHPGANVGLHLVLWMAWVLALVITAFTGESIQNAYDRCVNASKEDDTFYGYNSDYSYYCRGSYQGKEDRMIGSDIPRLRAMLIFCIVALVLHFALFVGACVDTHMRNRNKRARIIYVAAPPPMMVPPPQGGWNQHFPAPPPPGMVFPMAPMQQQAYGSPQPGAYHFPGQPQQQQQQQQTQTHHGEKTAASNPSPMMAGYYTPAPPAPVARHPQPTQPQIPLGGYYAPSGPTHANSQ</sequence>
<feature type="region of interest" description="Disordered" evidence="1">
    <location>
        <begin position="268"/>
        <end position="347"/>
    </location>
</feature>
<reference evidence="3" key="1">
    <citation type="journal article" date="2021" name="Nat. Commun.">
        <title>Genetic determinants of endophytism in the Arabidopsis root mycobiome.</title>
        <authorList>
            <person name="Mesny F."/>
            <person name="Miyauchi S."/>
            <person name="Thiergart T."/>
            <person name="Pickel B."/>
            <person name="Atanasova L."/>
            <person name="Karlsson M."/>
            <person name="Huettel B."/>
            <person name="Barry K.W."/>
            <person name="Haridas S."/>
            <person name="Chen C."/>
            <person name="Bauer D."/>
            <person name="Andreopoulos W."/>
            <person name="Pangilinan J."/>
            <person name="LaButti K."/>
            <person name="Riley R."/>
            <person name="Lipzen A."/>
            <person name="Clum A."/>
            <person name="Drula E."/>
            <person name="Henrissat B."/>
            <person name="Kohler A."/>
            <person name="Grigoriev I.V."/>
            <person name="Martin F.M."/>
            <person name="Hacquard S."/>
        </authorList>
    </citation>
    <scope>NUCLEOTIDE SEQUENCE</scope>
    <source>
        <strain evidence="3">MPI-CAGE-CH-0230</strain>
    </source>
</reference>
<protein>
    <recommendedName>
        <fullName evidence="5">MARVEL domain-containing protein</fullName>
    </recommendedName>
</protein>
<gene>
    <name evidence="3" type="ORF">B0I36DRAFT_362888</name>
</gene>
<proteinExistence type="predicted"/>
<dbReference type="AlphaFoldDB" id="A0A9P8Y6G5"/>
<keyword evidence="4" id="KW-1185">Reference proteome</keyword>
<keyword evidence="2" id="KW-0812">Transmembrane</keyword>
<organism evidence="3 4">
    <name type="scientific">Microdochium trichocladiopsis</name>
    <dbReference type="NCBI Taxonomy" id="1682393"/>
    <lineage>
        <taxon>Eukaryota</taxon>
        <taxon>Fungi</taxon>
        <taxon>Dikarya</taxon>
        <taxon>Ascomycota</taxon>
        <taxon>Pezizomycotina</taxon>
        <taxon>Sordariomycetes</taxon>
        <taxon>Xylariomycetidae</taxon>
        <taxon>Xylariales</taxon>
        <taxon>Microdochiaceae</taxon>
        <taxon>Microdochium</taxon>
    </lineage>
</organism>
<dbReference type="EMBL" id="JAGTJQ010000005">
    <property type="protein sequence ID" value="KAH7031149.1"/>
    <property type="molecule type" value="Genomic_DNA"/>
</dbReference>
<feature type="compositionally biased region" description="Low complexity" evidence="1">
    <location>
        <begin position="278"/>
        <end position="292"/>
    </location>
</feature>
<dbReference type="OrthoDB" id="5279542at2759"/>
<keyword evidence="2" id="KW-0472">Membrane</keyword>
<dbReference type="GeneID" id="70188269"/>
<evidence type="ECO:0008006" key="5">
    <source>
        <dbReference type="Google" id="ProtNLM"/>
    </source>
</evidence>
<feature type="transmembrane region" description="Helical" evidence="2">
    <location>
        <begin position="43"/>
        <end position="66"/>
    </location>
</feature>
<dbReference type="Proteomes" id="UP000756346">
    <property type="component" value="Unassembled WGS sequence"/>
</dbReference>
<evidence type="ECO:0000313" key="3">
    <source>
        <dbReference type="EMBL" id="KAH7031149.1"/>
    </source>
</evidence>
<evidence type="ECO:0000256" key="2">
    <source>
        <dbReference type="SAM" id="Phobius"/>
    </source>
</evidence>
<name>A0A9P8Y6G5_9PEZI</name>
<feature type="transmembrane region" description="Helical" evidence="2">
    <location>
        <begin position="72"/>
        <end position="97"/>
    </location>
</feature>
<dbReference type="RefSeq" id="XP_046012829.1">
    <property type="nucleotide sequence ID" value="XM_046158723.1"/>
</dbReference>
<feature type="transmembrane region" description="Helical" evidence="2">
    <location>
        <begin position="118"/>
        <end position="138"/>
    </location>
</feature>
<evidence type="ECO:0000256" key="1">
    <source>
        <dbReference type="SAM" id="MobiDB-lite"/>
    </source>
</evidence>
<comment type="caution">
    <text evidence="3">The sequence shown here is derived from an EMBL/GenBank/DDBJ whole genome shotgun (WGS) entry which is preliminary data.</text>
</comment>
<feature type="transmembrane region" description="Helical" evidence="2">
    <location>
        <begin position="191"/>
        <end position="212"/>
    </location>
</feature>
<accession>A0A9P8Y6G5</accession>
<keyword evidence="2" id="KW-1133">Transmembrane helix</keyword>
<evidence type="ECO:0000313" key="4">
    <source>
        <dbReference type="Proteomes" id="UP000756346"/>
    </source>
</evidence>